<sequence>MLPIPIPTRRRQGRQNTQRIKHPHNGLMVGLPSQTSPQGFAVRSTRPPSVPGHDRRLLSPSHRHALPDKRKVPDGSLFSFRCGFYSLAAPPPPSNLSLSSPPPDMTMVETARAAKESEVAEVWALLQVPAPELPECGRAGQGGEIGDV</sequence>
<name>L7IWL0_PYRO1</name>
<protein>
    <submittedName>
        <fullName evidence="2">Uncharacterized protein</fullName>
    </submittedName>
</protein>
<evidence type="ECO:0000313" key="2">
    <source>
        <dbReference type="EMBL" id="ELQ59670.1"/>
    </source>
</evidence>
<gene>
    <name evidence="2" type="ORF">OOW_P131scaffold01337g12</name>
</gene>
<dbReference type="EMBL" id="JH794455">
    <property type="protein sequence ID" value="ELQ59670.1"/>
    <property type="molecule type" value="Genomic_DNA"/>
</dbReference>
<proteinExistence type="predicted"/>
<accession>L7IWL0</accession>
<feature type="region of interest" description="Disordered" evidence="1">
    <location>
        <begin position="1"/>
        <end position="73"/>
    </location>
</feature>
<feature type="compositionally biased region" description="Basic residues" evidence="1">
    <location>
        <begin position="8"/>
        <end position="24"/>
    </location>
</feature>
<evidence type="ECO:0000256" key="1">
    <source>
        <dbReference type="SAM" id="MobiDB-lite"/>
    </source>
</evidence>
<organism>
    <name type="scientific">Pyricularia oryzae (strain P131)</name>
    <name type="common">Rice blast fungus</name>
    <name type="synonym">Magnaporthe oryzae</name>
    <dbReference type="NCBI Taxonomy" id="1143193"/>
    <lineage>
        <taxon>Eukaryota</taxon>
        <taxon>Fungi</taxon>
        <taxon>Dikarya</taxon>
        <taxon>Ascomycota</taxon>
        <taxon>Pezizomycotina</taxon>
        <taxon>Sordariomycetes</taxon>
        <taxon>Sordariomycetidae</taxon>
        <taxon>Magnaporthales</taxon>
        <taxon>Pyriculariaceae</taxon>
        <taxon>Pyricularia</taxon>
    </lineage>
</organism>
<dbReference type="AlphaFoldDB" id="L7IWL0"/>
<reference evidence="2" key="1">
    <citation type="journal article" date="2012" name="PLoS Genet.">
        <title>Comparative analysis of the genomes of two field isolates of the rice blast fungus Magnaporthe oryzae.</title>
        <authorList>
            <person name="Xue M."/>
            <person name="Yang J."/>
            <person name="Li Z."/>
            <person name="Hu S."/>
            <person name="Yao N."/>
            <person name="Dean R.A."/>
            <person name="Zhao W."/>
            <person name="Shen M."/>
            <person name="Zhang H."/>
            <person name="Li C."/>
            <person name="Liu L."/>
            <person name="Cao L."/>
            <person name="Xu X."/>
            <person name="Xing Y."/>
            <person name="Hsiang T."/>
            <person name="Zhang Z."/>
            <person name="Xu J.R."/>
            <person name="Peng Y.L."/>
        </authorList>
    </citation>
    <scope>NUCLEOTIDE SEQUENCE [LARGE SCALE GENOMIC DNA]</scope>
    <source>
        <strain evidence="2">P131</strain>
    </source>
</reference>